<dbReference type="Proteomes" id="UP000055136">
    <property type="component" value="Chromosome"/>
</dbReference>
<name>A0A0S2TD49_9GAMM</name>
<gene>
    <name evidence="2" type="ORF">Tel_07865</name>
</gene>
<organism evidence="2 3">
    <name type="scientific">Candidatus Tenderia electrophaga</name>
    <dbReference type="NCBI Taxonomy" id="1748243"/>
    <lineage>
        <taxon>Bacteria</taxon>
        <taxon>Pseudomonadati</taxon>
        <taxon>Pseudomonadota</taxon>
        <taxon>Gammaproteobacteria</taxon>
        <taxon>Candidatus Tenderiales</taxon>
        <taxon>Candidatus Tenderiaceae</taxon>
        <taxon>Candidatus Tenderia</taxon>
    </lineage>
</organism>
<proteinExistence type="predicted"/>
<evidence type="ECO:0000313" key="2">
    <source>
        <dbReference type="EMBL" id="ALP53077.1"/>
    </source>
</evidence>
<dbReference type="AlphaFoldDB" id="A0A0S2TD49"/>
<evidence type="ECO:0000313" key="3">
    <source>
        <dbReference type="Proteomes" id="UP000055136"/>
    </source>
</evidence>
<dbReference type="EMBL" id="CP013099">
    <property type="protein sequence ID" value="ALP53077.1"/>
    <property type="molecule type" value="Genomic_DNA"/>
</dbReference>
<evidence type="ECO:0000256" key="1">
    <source>
        <dbReference type="SAM" id="Phobius"/>
    </source>
</evidence>
<keyword evidence="1" id="KW-1133">Transmembrane helix</keyword>
<reference evidence="2" key="1">
    <citation type="submission" date="2015-10" db="EMBL/GenBank/DDBJ databases">
        <title>Description of Candidatus Tenderia electrophaga gen. nov, sp. nov., an Uncultivated Electroautotroph from a Biocathode Enrichment.</title>
        <authorList>
            <person name="Eddie B.J."/>
            <person name="Malanoski A.P."/>
            <person name="Wang Z."/>
            <person name="Hall R.J."/>
            <person name="Oh S.D."/>
            <person name="Heiner C."/>
            <person name="Lin B."/>
            <person name="Strycharz-Glaven S.M."/>
        </authorList>
    </citation>
    <scope>NUCLEOTIDE SEQUENCE [LARGE SCALE GENOMIC DNA]</scope>
    <source>
        <strain evidence="2">NRL1</strain>
    </source>
</reference>
<keyword evidence="3" id="KW-1185">Reference proteome</keyword>
<protein>
    <submittedName>
        <fullName evidence="2">Uncharacterized protein</fullName>
    </submittedName>
</protein>
<sequence>MKTIDIALVRFLQFLVLLFFTFVVFLWYGCASLIPLALWVNLTDFFSGAFGPITSTVIALIIIAALGLYLSKIPKLIETFLATGVDIIKLGNTCVRRMSDIAAAVKNDAPPQEQRVEISLKDKLS</sequence>
<keyword evidence="1" id="KW-0472">Membrane</keyword>
<dbReference type="KEGG" id="tee:Tel_07865"/>
<accession>A0A0S2TD49</accession>
<feature type="transmembrane region" description="Helical" evidence="1">
    <location>
        <begin position="45"/>
        <end position="70"/>
    </location>
</feature>
<feature type="transmembrane region" description="Helical" evidence="1">
    <location>
        <begin position="12"/>
        <end position="39"/>
    </location>
</feature>
<dbReference type="PROSITE" id="PS51257">
    <property type="entry name" value="PROKAR_LIPOPROTEIN"/>
    <property type="match status" value="1"/>
</dbReference>
<keyword evidence="1" id="KW-0812">Transmembrane</keyword>